<dbReference type="SUPFAM" id="SSF57701">
    <property type="entry name" value="Zn2/Cys6 DNA-binding domain"/>
    <property type="match status" value="1"/>
</dbReference>
<protein>
    <submittedName>
        <fullName evidence="5">SPOSA6832_04306-mRNA-1:cds</fullName>
    </submittedName>
</protein>
<evidence type="ECO:0000313" key="5">
    <source>
        <dbReference type="EMBL" id="CEQ42501.1"/>
    </source>
</evidence>
<dbReference type="CDD" id="cd00067">
    <property type="entry name" value="GAL4"/>
    <property type="match status" value="1"/>
</dbReference>
<dbReference type="InterPro" id="IPR021858">
    <property type="entry name" value="Fun_TF"/>
</dbReference>
<feature type="region of interest" description="Disordered" evidence="3">
    <location>
        <begin position="559"/>
        <end position="586"/>
    </location>
</feature>
<dbReference type="EMBL" id="CENE01000027">
    <property type="protein sequence ID" value="CEQ42501.1"/>
    <property type="molecule type" value="Genomic_DNA"/>
</dbReference>
<dbReference type="GO" id="GO:0000976">
    <property type="term" value="F:transcription cis-regulatory region binding"/>
    <property type="evidence" value="ECO:0007669"/>
    <property type="project" value="TreeGrafter"/>
</dbReference>
<dbReference type="InterPro" id="IPR001138">
    <property type="entry name" value="Zn2Cys6_DnaBD"/>
</dbReference>
<dbReference type="Gene3D" id="4.10.240.10">
    <property type="entry name" value="Zn(2)-C6 fungal-type DNA-binding domain"/>
    <property type="match status" value="1"/>
</dbReference>
<keyword evidence="2" id="KW-0539">Nucleus</keyword>
<keyword evidence="6" id="KW-1185">Reference proteome</keyword>
<gene>
    <name evidence="5" type="primary">SPOSA6832_04306</name>
</gene>
<dbReference type="Pfam" id="PF00172">
    <property type="entry name" value="Zn_clus"/>
    <property type="match status" value="1"/>
</dbReference>
<dbReference type="GO" id="GO:0008270">
    <property type="term" value="F:zinc ion binding"/>
    <property type="evidence" value="ECO:0007669"/>
    <property type="project" value="InterPro"/>
</dbReference>
<accession>A0A0D6ERS6</accession>
<dbReference type="Proteomes" id="UP000243876">
    <property type="component" value="Unassembled WGS sequence"/>
</dbReference>
<dbReference type="GO" id="GO:0000981">
    <property type="term" value="F:DNA-binding transcription factor activity, RNA polymerase II-specific"/>
    <property type="evidence" value="ECO:0007669"/>
    <property type="project" value="InterPro"/>
</dbReference>
<evidence type="ECO:0000259" key="4">
    <source>
        <dbReference type="PROSITE" id="PS50048"/>
    </source>
</evidence>
<feature type="compositionally biased region" description="Low complexity" evidence="3">
    <location>
        <begin position="412"/>
        <end position="422"/>
    </location>
</feature>
<dbReference type="InterPro" id="IPR036864">
    <property type="entry name" value="Zn2-C6_fun-type_DNA-bd_sf"/>
</dbReference>
<dbReference type="PANTHER" id="PTHR37534:SF7">
    <property type="entry name" value="TRANSCRIPTIONAL ACTIVATOR PROTEIN UGA3"/>
    <property type="match status" value="1"/>
</dbReference>
<reference evidence="6" key="1">
    <citation type="submission" date="2015-02" db="EMBL/GenBank/DDBJ databases">
        <authorList>
            <person name="Gon?alves P."/>
        </authorList>
    </citation>
    <scope>NUCLEOTIDE SEQUENCE [LARGE SCALE GENOMIC DNA]</scope>
</reference>
<dbReference type="GO" id="GO:0005634">
    <property type="term" value="C:nucleus"/>
    <property type="evidence" value="ECO:0007669"/>
    <property type="project" value="UniProtKB-SubCell"/>
</dbReference>
<feature type="domain" description="Zn(2)-C6 fungal-type" evidence="4">
    <location>
        <begin position="66"/>
        <end position="96"/>
    </location>
</feature>
<evidence type="ECO:0000313" key="6">
    <source>
        <dbReference type="Proteomes" id="UP000243876"/>
    </source>
</evidence>
<sequence>MRMATPPAPARPSVVALAPALAPRPSLPLASPSAGPFDPSAIHPPPPSTIAGEPSSKPKNRRTRQGCLTCRKRKKLCNEEKPRCGGCTRLALECVWEDKERAAEERRRKREERKRLKELEGGGSTARDEAMGQMAGSGTARHGVGSSDVESATALPHAPHASPSQLSWTPFLGSFAPTPYPSASDPSDISWSTSFPNLIAPPRPQPRPAPILPAHSGVNSQASHQEMGDLDFASWLPHADAPLSFSSLVRSPSPARPFTPDLSSLFPSLDNLDVFNVLTETPSYLAASSNAANSLSLVASSPQQPLASTSTGLAPRSPTSTITRAASFLASSDFAFTQAYLLSHYTTSLAQHVSIASSSSPSSSRPSTSHSRSTAASANLFLSLVPHAHRNPFLMHSILAWSAANLAAASDSKGASPSASGSGARGGAAGPHSAMGSLSDELGVLAEGLLSEMIPLLEAGDAGVTESGRALHRPGSSQGRARPLEGVEWEPVLAGCLMLVQAAICRGDVKEMVRVRLRKQCRSPLARQLLKNLLYHDVLSSSATKDGLLLDYSSLRTAEGRSPQSSRNSTAGGKDGADDAGDEEYEEDEEVLDTLMGIAESVFLLIGRITSLAREKRQAVCSNGGLVPEDELAVFLQKVDDIKGELELEKERMDGFLVDRPELEPHRYFHEVFRLAALLYLQMMSELPPRSYPVLLLVRKMLSLVRLTSLPTSAAGTDESLASLQTEVIVSESLPGLCSMHWPLYLVHLNSTPLLSPHAELTDRQRSTRLFDKHEEEFTFLNTKRSRALIGEAWRRSSDGKVFVDPDSILEEWKWDLNFA</sequence>
<proteinExistence type="predicted"/>
<organism evidence="5 6">
    <name type="scientific">Sporidiobolus salmonicolor</name>
    <name type="common">Yeast-like fungus</name>
    <name type="synonym">Sporobolomyces salmonicolor</name>
    <dbReference type="NCBI Taxonomy" id="5005"/>
    <lineage>
        <taxon>Eukaryota</taxon>
        <taxon>Fungi</taxon>
        <taxon>Dikarya</taxon>
        <taxon>Basidiomycota</taxon>
        <taxon>Pucciniomycotina</taxon>
        <taxon>Microbotryomycetes</taxon>
        <taxon>Sporidiobolales</taxon>
        <taxon>Sporidiobolaceae</taxon>
        <taxon>Sporobolomyces</taxon>
    </lineage>
</organism>
<feature type="compositionally biased region" description="Low complexity" evidence="3">
    <location>
        <begin position="24"/>
        <end position="34"/>
    </location>
</feature>
<dbReference type="AlphaFoldDB" id="A0A0D6ERS6"/>
<dbReference type="GO" id="GO:0045944">
    <property type="term" value="P:positive regulation of transcription by RNA polymerase II"/>
    <property type="evidence" value="ECO:0007669"/>
    <property type="project" value="TreeGrafter"/>
</dbReference>
<evidence type="ECO:0000256" key="1">
    <source>
        <dbReference type="ARBA" id="ARBA00004123"/>
    </source>
</evidence>
<evidence type="ECO:0000256" key="2">
    <source>
        <dbReference type="ARBA" id="ARBA00023242"/>
    </source>
</evidence>
<dbReference type="SMART" id="SM00066">
    <property type="entry name" value="GAL4"/>
    <property type="match status" value="1"/>
</dbReference>
<dbReference type="PROSITE" id="PS00463">
    <property type="entry name" value="ZN2_CY6_FUNGAL_1"/>
    <property type="match status" value="1"/>
</dbReference>
<dbReference type="PROSITE" id="PS50048">
    <property type="entry name" value="ZN2_CY6_FUNGAL_2"/>
    <property type="match status" value="1"/>
</dbReference>
<feature type="compositionally biased region" description="Basic and acidic residues" evidence="3">
    <location>
        <begin position="113"/>
        <end position="130"/>
    </location>
</feature>
<feature type="region of interest" description="Disordered" evidence="3">
    <location>
        <begin position="24"/>
        <end position="66"/>
    </location>
</feature>
<dbReference type="PANTHER" id="PTHR37534">
    <property type="entry name" value="TRANSCRIPTIONAL ACTIVATOR PROTEIN UGA3"/>
    <property type="match status" value="1"/>
</dbReference>
<feature type="region of interest" description="Disordered" evidence="3">
    <location>
        <begin position="412"/>
        <end position="434"/>
    </location>
</feature>
<name>A0A0D6ERS6_SPOSA</name>
<dbReference type="Pfam" id="PF11951">
    <property type="entry name" value="Fungal_trans_2"/>
    <property type="match status" value="1"/>
</dbReference>
<comment type="subcellular location">
    <subcellularLocation>
        <location evidence="1">Nucleus</location>
    </subcellularLocation>
</comment>
<dbReference type="OrthoDB" id="5419315at2759"/>
<evidence type="ECO:0000256" key="3">
    <source>
        <dbReference type="SAM" id="MobiDB-lite"/>
    </source>
</evidence>
<feature type="region of interest" description="Disordered" evidence="3">
    <location>
        <begin position="98"/>
        <end position="163"/>
    </location>
</feature>